<dbReference type="RefSeq" id="WP_143197313.1">
    <property type="nucleotide sequence ID" value="NZ_FSRA01000001.1"/>
</dbReference>
<reference evidence="3 4" key="1">
    <citation type="submission" date="2016-11" db="EMBL/GenBank/DDBJ databases">
        <authorList>
            <person name="Jaros S."/>
            <person name="Januszkiewicz K."/>
            <person name="Wedrychowicz H."/>
        </authorList>
    </citation>
    <scope>NUCLEOTIDE SEQUENCE [LARGE SCALE GENOMIC DNA]</scope>
    <source>
        <strain evidence="3 4">DSM 24787</strain>
    </source>
</reference>
<keyword evidence="2" id="KW-0732">Signal</keyword>
<protein>
    <recommendedName>
        <fullName evidence="5">DUF4468 domain-containing protein</fullName>
    </recommendedName>
</protein>
<dbReference type="STRING" id="536979.SAMN04488055_0535"/>
<evidence type="ECO:0000313" key="4">
    <source>
        <dbReference type="Proteomes" id="UP000185003"/>
    </source>
</evidence>
<feature type="compositionally biased region" description="Basic and acidic residues" evidence="1">
    <location>
        <begin position="156"/>
        <end position="183"/>
    </location>
</feature>
<evidence type="ECO:0000313" key="3">
    <source>
        <dbReference type="EMBL" id="SIN67742.1"/>
    </source>
</evidence>
<evidence type="ECO:0000256" key="2">
    <source>
        <dbReference type="SAM" id="SignalP"/>
    </source>
</evidence>
<sequence>MKKALIAMAAMAIIPMLLKAQNASEGTVKIMKAESSAAIATYDYPEEIVAQALTIKLEKAGLGKQRKQQGFFTYKGASWPEVSSEKLDVYVKVESKKKSTIVSLVTAKGYDNFVSSSSDAATMEKMKQFLNDFAAEVATYNEQQLEIAEKEAKLEKAHKAAEEHAKKQKKLESERAKLEEELKKAKKSS</sequence>
<accession>A0A1N6DAB1</accession>
<organism evidence="3 4">
    <name type="scientific">Chitinophaga niabensis</name>
    <dbReference type="NCBI Taxonomy" id="536979"/>
    <lineage>
        <taxon>Bacteria</taxon>
        <taxon>Pseudomonadati</taxon>
        <taxon>Bacteroidota</taxon>
        <taxon>Chitinophagia</taxon>
        <taxon>Chitinophagales</taxon>
        <taxon>Chitinophagaceae</taxon>
        <taxon>Chitinophaga</taxon>
    </lineage>
</organism>
<dbReference type="EMBL" id="FSRA01000001">
    <property type="protein sequence ID" value="SIN67742.1"/>
    <property type="molecule type" value="Genomic_DNA"/>
</dbReference>
<feature type="signal peptide" evidence="2">
    <location>
        <begin position="1"/>
        <end position="20"/>
    </location>
</feature>
<feature type="region of interest" description="Disordered" evidence="1">
    <location>
        <begin position="156"/>
        <end position="189"/>
    </location>
</feature>
<feature type="chain" id="PRO_5013383009" description="DUF4468 domain-containing protein" evidence="2">
    <location>
        <begin position="21"/>
        <end position="189"/>
    </location>
</feature>
<dbReference type="Proteomes" id="UP000185003">
    <property type="component" value="Unassembled WGS sequence"/>
</dbReference>
<proteinExistence type="predicted"/>
<keyword evidence="4" id="KW-1185">Reference proteome</keyword>
<name>A0A1N6DAB1_9BACT</name>
<dbReference type="AlphaFoldDB" id="A0A1N6DAB1"/>
<gene>
    <name evidence="3" type="ORF">SAMN04488055_0535</name>
</gene>
<dbReference type="OrthoDB" id="678721at2"/>
<evidence type="ECO:0008006" key="5">
    <source>
        <dbReference type="Google" id="ProtNLM"/>
    </source>
</evidence>
<evidence type="ECO:0000256" key="1">
    <source>
        <dbReference type="SAM" id="MobiDB-lite"/>
    </source>
</evidence>